<reference evidence="1 2" key="1">
    <citation type="submission" date="2017-12" db="EMBL/GenBank/DDBJ databases">
        <authorList>
            <consortium name="DOE Joint Genome Institute"/>
            <person name="Haridas S."/>
            <person name="Kjaerbolling I."/>
            <person name="Vesth T.C."/>
            <person name="Frisvad J.C."/>
            <person name="Nybo J.L."/>
            <person name="Theobald S."/>
            <person name="Kuo A."/>
            <person name="Bowyer P."/>
            <person name="Matsuda Y."/>
            <person name="Mondo S."/>
            <person name="Lyhne E.K."/>
            <person name="Kogle M.E."/>
            <person name="Clum A."/>
            <person name="Lipzen A."/>
            <person name="Salamov A."/>
            <person name="Ngan C.Y."/>
            <person name="Daum C."/>
            <person name="Chiniquy J."/>
            <person name="Barry K."/>
            <person name="LaButti K."/>
            <person name="Simmons B.A."/>
            <person name="Magnuson J.K."/>
            <person name="Mortensen U.H."/>
            <person name="Larsen T.O."/>
            <person name="Grigoriev I.V."/>
            <person name="Baker S.E."/>
            <person name="Andersen M.R."/>
            <person name="Nordberg H.P."/>
            <person name="Cantor M.N."/>
            <person name="Hua S.X."/>
        </authorList>
    </citation>
    <scope>NUCLEOTIDE SEQUENCE [LARGE SCALE GENOMIC DNA]</scope>
    <source>
        <strain evidence="1 2">CBS 102.13</strain>
    </source>
</reference>
<keyword evidence="2" id="KW-1185">Reference proteome</keyword>
<dbReference type="GeneID" id="36524270"/>
<accession>A0A2I2FHA3</accession>
<gene>
    <name evidence="1" type="ORF">BDW47DRAFT_130470</name>
</gene>
<dbReference type="InterPro" id="IPR011009">
    <property type="entry name" value="Kinase-like_dom_sf"/>
</dbReference>
<dbReference type="Proteomes" id="UP000234585">
    <property type="component" value="Unassembled WGS sequence"/>
</dbReference>
<organism evidence="1 2">
    <name type="scientific">Aspergillus candidus</name>
    <dbReference type="NCBI Taxonomy" id="41067"/>
    <lineage>
        <taxon>Eukaryota</taxon>
        <taxon>Fungi</taxon>
        <taxon>Dikarya</taxon>
        <taxon>Ascomycota</taxon>
        <taxon>Pezizomycotina</taxon>
        <taxon>Eurotiomycetes</taxon>
        <taxon>Eurotiomycetidae</taxon>
        <taxon>Eurotiales</taxon>
        <taxon>Aspergillaceae</taxon>
        <taxon>Aspergillus</taxon>
        <taxon>Aspergillus subgen. Circumdati</taxon>
    </lineage>
</organism>
<dbReference type="OrthoDB" id="4267316at2759"/>
<evidence type="ECO:0000313" key="1">
    <source>
        <dbReference type="EMBL" id="PLB39994.1"/>
    </source>
</evidence>
<evidence type="ECO:0008006" key="3">
    <source>
        <dbReference type="Google" id="ProtNLM"/>
    </source>
</evidence>
<dbReference type="SUPFAM" id="SSF56112">
    <property type="entry name" value="Protein kinase-like (PK-like)"/>
    <property type="match status" value="1"/>
</dbReference>
<dbReference type="EMBL" id="KZ559126">
    <property type="protein sequence ID" value="PLB39994.1"/>
    <property type="molecule type" value="Genomic_DNA"/>
</dbReference>
<name>A0A2I2FHA3_ASPCN</name>
<dbReference type="RefSeq" id="XP_024674006.1">
    <property type="nucleotide sequence ID" value="XM_024817110.1"/>
</dbReference>
<evidence type="ECO:0000313" key="2">
    <source>
        <dbReference type="Proteomes" id="UP000234585"/>
    </source>
</evidence>
<sequence>MDIYDGLPKPDVPYAVGWRFAIQSHITPAPTPITLGCCLSEKTEREERMTLKPVERCLRHPPLAGSLGSSTVDLEILDLIRVGDEHNAQVFLVNVRATRSDSDYVHVNQKLVAKVYDPLYLDDDDGYVNPFSCVDQHYTHEVHAYHVLARFQGNLIPRFYGSYSLDIPCDGSEKRTVRLFLIEYIPGRSMRQVNATRYPQDTRQQIMKTVIDFESWAYQKDVVLTDLSPRNVMIVGCVSDEKRGVVFLDFAGTVFGRRLDEPMLAGSNLLLGQYISPLLRWKRDITWQFGEWIDWEWSSWMEAQYGHTAALITDEMREKYCQ</sequence>
<proteinExistence type="predicted"/>
<dbReference type="AlphaFoldDB" id="A0A2I2FHA3"/>
<protein>
    <recommendedName>
        <fullName evidence="3">Protein kinase domain-containing protein</fullName>
    </recommendedName>
</protein>